<keyword evidence="1" id="KW-1133">Transmembrane helix</keyword>
<feature type="transmembrane region" description="Helical" evidence="1">
    <location>
        <begin position="217"/>
        <end position="240"/>
    </location>
</feature>
<dbReference type="EMBL" id="QUSY01003538">
    <property type="protein sequence ID" value="RHY17165.1"/>
    <property type="molecule type" value="Genomic_DNA"/>
</dbReference>
<feature type="transmembrane region" description="Helical" evidence="1">
    <location>
        <begin position="88"/>
        <end position="107"/>
    </location>
</feature>
<feature type="transmembrane region" description="Helical" evidence="1">
    <location>
        <begin position="12"/>
        <end position="32"/>
    </location>
</feature>
<sequence length="263" mass="30017">MRNTGHGTMFMMFVSECIWSLLNMARMVTVYANNRLSTLECGPILHITISSEVFFNTTSLWYVAVAYEIQRRALNSRTQRSSRVAMKWYTVAIFGFSIVLHATLTLLEALDIKFPINKHDGKTGMEHLVDHALNYMTWFTWTARCASVVFAGVIALRLYMKRSQIVFQKPPTAFLWIVSLFFMLNMPYLVQHTLRDIGMIALNENPILTSALKCMTFLHGAIISVIIRQSVGGFDVFFLATRRIGSTKQLEFIVFSETNSADK</sequence>
<keyword evidence="3" id="KW-1185">Reference proteome</keyword>
<keyword evidence="1" id="KW-0812">Transmembrane</keyword>
<evidence type="ECO:0000256" key="1">
    <source>
        <dbReference type="SAM" id="Phobius"/>
    </source>
</evidence>
<proteinExistence type="predicted"/>
<accession>A0A418AFV6</accession>
<name>A0A418AFV6_9STRA</name>
<feature type="transmembrane region" description="Helical" evidence="1">
    <location>
        <begin position="138"/>
        <end position="160"/>
    </location>
</feature>
<evidence type="ECO:0008006" key="4">
    <source>
        <dbReference type="Google" id="ProtNLM"/>
    </source>
</evidence>
<keyword evidence="1" id="KW-0472">Membrane</keyword>
<gene>
    <name evidence="2" type="ORF">DYB32_010563</name>
</gene>
<feature type="transmembrane region" description="Helical" evidence="1">
    <location>
        <begin position="172"/>
        <end position="190"/>
    </location>
</feature>
<reference evidence="2 3" key="1">
    <citation type="submission" date="2018-08" db="EMBL/GenBank/DDBJ databases">
        <title>Aphanomyces genome sequencing and annotation.</title>
        <authorList>
            <person name="Minardi D."/>
            <person name="Oidtmann B."/>
            <person name="Van Der Giezen M."/>
            <person name="Studholme D.J."/>
        </authorList>
    </citation>
    <scope>NUCLEOTIDE SEQUENCE [LARGE SCALE GENOMIC DNA]</scope>
    <source>
        <strain evidence="2 3">NJM0002</strain>
    </source>
</reference>
<organism evidence="2 3">
    <name type="scientific">Aphanomyces invadans</name>
    <dbReference type="NCBI Taxonomy" id="157072"/>
    <lineage>
        <taxon>Eukaryota</taxon>
        <taxon>Sar</taxon>
        <taxon>Stramenopiles</taxon>
        <taxon>Oomycota</taxon>
        <taxon>Saprolegniomycetes</taxon>
        <taxon>Saprolegniales</taxon>
        <taxon>Verrucalvaceae</taxon>
        <taxon>Aphanomyces</taxon>
    </lineage>
</organism>
<evidence type="ECO:0000313" key="2">
    <source>
        <dbReference type="EMBL" id="RHY17165.1"/>
    </source>
</evidence>
<evidence type="ECO:0000313" key="3">
    <source>
        <dbReference type="Proteomes" id="UP000285060"/>
    </source>
</evidence>
<comment type="caution">
    <text evidence="2">The sequence shown here is derived from an EMBL/GenBank/DDBJ whole genome shotgun (WGS) entry which is preliminary data.</text>
</comment>
<protein>
    <recommendedName>
        <fullName evidence="4">G-protein coupled receptors family 1 profile domain-containing protein</fullName>
    </recommendedName>
</protein>
<dbReference type="AlphaFoldDB" id="A0A418AFV6"/>
<dbReference type="Proteomes" id="UP000285060">
    <property type="component" value="Unassembled WGS sequence"/>
</dbReference>
<feature type="transmembrane region" description="Helical" evidence="1">
    <location>
        <begin position="44"/>
        <end position="67"/>
    </location>
</feature>
<dbReference type="VEuPathDB" id="FungiDB:H310_07287"/>